<dbReference type="InterPro" id="IPR019962">
    <property type="entry name" value="CHP03663"/>
</dbReference>
<comment type="caution">
    <text evidence="3">The sequence shown here is derived from an EMBL/GenBank/DDBJ whole genome shotgun (WGS) entry which is preliminary data.</text>
</comment>
<evidence type="ECO:0000259" key="2">
    <source>
        <dbReference type="Pfam" id="PF13231"/>
    </source>
</evidence>
<reference evidence="3 4" key="1">
    <citation type="submission" date="2017-10" db="EMBL/GenBank/DDBJ databases">
        <title>Novel microbial diversity and functional potential in the marine mammal oral microbiome.</title>
        <authorList>
            <person name="Dudek N.K."/>
            <person name="Sun C.L."/>
            <person name="Burstein D."/>
            <person name="Kantor R.S."/>
            <person name="Aliaga Goltsman D.S."/>
            <person name="Bik E.M."/>
            <person name="Thomas B.C."/>
            <person name="Banfield J.F."/>
            <person name="Relman D.A."/>
        </authorList>
    </citation>
    <scope>NUCLEOTIDE SEQUENCE [LARGE SCALE GENOMIC DNA]</scope>
    <source>
        <strain evidence="3">DOLZORAL124_49_17</strain>
    </source>
</reference>
<feature type="transmembrane region" description="Helical" evidence="1">
    <location>
        <begin position="309"/>
        <end position="328"/>
    </location>
</feature>
<dbReference type="NCBIfam" id="TIGR03663">
    <property type="entry name" value="flippase activity-associated protein Agl23"/>
    <property type="match status" value="1"/>
</dbReference>
<sequence>MTAKLHAEFDTQEMRERSRARIDWLTLAFWGIVAVAFALRFYDLANMPLHHDESLYGVYCWRFFNGEGYNYDPMMHGPFMFHFQLLIFFLFGVGDFTLRIAPAFLGTLLIASTWLLKDWIGKVGIVLLALLLTLSPTHLYFSRFMRHDSYMAFFTYLSVIFGLLYYRHRRKRDLYLGSAALALMFCVKENAYIHAFIFMSFIFLKDLLAGLSKSADAVFRRKMLLAWFAIILVVLLCIAPIVLFEKAPHPAWLDALQQNMTDGSLIGIARMLIVVATLAVGIWVVIYFWKEDRYLARQAPEKQSSPYPVIFAAFLFFWIYLLLYTSVFTNRAGLWDGLSHSWIYWWEQHSIQRIKGPFHYYVPFFVLYELPVVLIALGGVLYKLSTTVNRLILSIWATVFSGILIVFYGRQALPSWFGPTHMENRCDLILTCYVLCIGLWATIDFLNRGERFTALFTYWSAIGFLIYSYAGEKVPWLFLHIMLPITVLAGIFLRELSEAQLWREQGIRPRMLKLAAISIGGLFSLYTLHTTIVLNYHNRANPVERMVYTQTSTDVLKLMKLVEDVQFGIGSEDAQRPLIAVQGNAVWPLHWYLRDYEGWYYPGELKDMTRPLVVIDWEERETYHELFQNDYQEIRVKLREWWIPGEGGTVKDWWNYFLYRKVYSPTGSSDVLLYVRKTL</sequence>
<feature type="transmembrane region" description="Helical" evidence="1">
    <location>
        <begin position="360"/>
        <end position="384"/>
    </location>
</feature>
<evidence type="ECO:0000313" key="3">
    <source>
        <dbReference type="EMBL" id="PID58606.1"/>
    </source>
</evidence>
<evidence type="ECO:0000256" key="1">
    <source>
        <dbReference type="SAM" id="Phobius"/>
    </source>
</evidence>
<feature type="transmembrane region" description="Helical" evidence="1">
    <location>
        <begin position="223"/>
        <end position="244"/>
    </location>
</feature>
<dbReference type="Proteomes" id="UP000229740">
    <property type="component" value="Unassembled WGS sequence"/>
</dbReference>
<feature type="transmembrane region" description="Helical" evidence="1">
    <location>
        <begin position="391"/>
        <end position="408"/>
    </location>
</feature>
<proteinExistence type="predicted"/>
<feature type="transmembrane region" description="Helical" evidence="1">
    <location>
        <begin position="453"/>
        <end position="470"/>
    </location>
</feature>
<organism evidence="3 4">
    <name type="scientific">candidate division KSB3 bacterium</name>
    <dbReference type="NCBI Taxonomy" id="2044937"/>
    <lineage>
        <taxon>Bacteria</taxon>
        <taxon>candidate division KSB3</taxon>
    </lineage>
</organism>
<feature type="transmembrane region" description="Helical" evidence="1">
    <location>
        <begin position="100"/>
        <end position="117"/>
    </location>
</feature>
<feature type="transmembrane region" description="Helical" evidence="1">
    <location>
        <begin position="24"/>
        <end position="42"/>
    </location>
</feature>
<feature type="transmembrane region" description="Helical" evidence="1">
    <location>
        <begin position="476"/>
        <end position="493"/>
    </location>
</feature>
<accession>A0A2G6E925</accession>
<protein>
    <recommendedName>
        <fullName evidence="2">Glycosyltransferase RgtA/B/C/D-like domain-containing protein</fullName>
    </recommendedName>
</protein>
<feature type="transmembrane region" description="Helical" evidence="1">
    <location>
        <begin position="191"/>
        <end position="211"/>
    </location>
</feature>
<feature type="transmembrane region" description="Helical" evidence="1">
    <location>
        <begin position="74"/>
        <end position="93"/>
    </location>
</feature>
<evidence type="ECO:0000313" key="4">
    <source>
        <dbReference type="Proteomes" id="UP000229740"/>
    </source>
</evidence>
<feature type="domain" description="Glycosyltransferase RgtA/B/C/D-like" evidence="2">
    <location>
        <begin position="76"/>
        <end position="241"/>
    </location>
</feature>
<keyword evidence="1" id="KW-1133">Transmembrane helix</keyword>
<dbReference type="Pfam" id="PF13231">
    <property type="entry name" value="PMT_2"/>
    <property type="match status" value="1"/>
</dbReference>
<feature type="transmembrane region" description="Helical" evidence="1">
    <location>
        <begin position="123"/>
        <end position="141"/>
    </location>
</feature>
<dbReference type="InterPro" id="IPR038731">
    <property type="entry name" value="RgtA/B/C-like"/>
</dbReference>
<keyword evidence="1" id="KW-0812">Transmembrane</keyword>
<feature type="transmembrane region" description="Helical" evidence="1">
    <location>
        <begin position="428"/>
        <end position="446"/>
    </location>
</feature>
<dbReference type="PANTHER" id="PTHR41710:SF2">
    <property type="entry name" value="GLYCOSYL TRANSFERASE FAMILY 39_83 DOMAIN-CONTAINING PROTEIN"/>
    <property type="match status" value="1"/>
</dbReference>
<feature type="transmembrane region" description="Helical" evidence="1">
    <location>
        <begin position="514"/>
        <end position="536"/>
    </location>
</feature>
<dbReference type="EMBL" id="PDPS01000022">
    <property type="protein sequence ID" value="PID58606.1"/>
    <property type="molecule type" value="Genomic_DNA"/>
</dbReference>
<name>A0A2G6E925_9BACT</name>
<keyword evidence="1" id="KW-0472">Membrane</keyword>
<feature type="transmembrane region" description="Helical" evidence="1">
    <location>
        <begin position="264"/>
        <end position="289"/>
    </location>
</feature>
<dbReference type="PANTHER" id="PTHR41710">
    <property type="entry name" value="GLYCOSYL TRANSFERASE, FAMILY 39"/>
    <property type="match status" value="1"/>
</dbReference>
<dbReference type="AlphaFoldDB" id="A0A2G6E925"/>
<feature type="transmembrane region" description="Helical" evidence="1">
    <location>
        <begin position="148"/>
        <end position="166"/>
    </location>
</feature>
<gene>
    <name evidence="3" type="ORF">CSB45_03415</name>
</gene>